<evidence type="ECO:0000313" key="5">
    <source>
        <dbReference type="Proteomes" id="UP001060104"/>
    </source>
</evidence>
<dbReference type="Proteomes" id="UP001060104">
    <property type="component" value="Chromosome"/>
</dbReference>
<proteinExistence type="predicted"/>
<accession>A0A174T1K2</accession>
<evidence type="ECO:0000313" key="4">
    <source>
        <dbReference type="Proteomes" id="UP000095606"/>
    </source>
</evidence>
<feature type="signal peptide" evidence="1">
    <location>
        <begin position="1"/>
        <end position="22"/>
    </location>
</feature>
<evidence type="ECO:0000313" key="3">
    <source>
        <dbReference type="EMBL" id="UVQ74143.1"/>
    </source>
</evidence>
<dbReference type="Pfam" id="PF14055">
    <property type="entry name" value="NVEALA"/>
    <property type="match status" value="1"/>
</dbReference>
<protein>
    <submittedName>
        <fullName evidence="3">NVEALA domain-containing protein</fullName>
    </submittedName>
</protein>
<dbReference type="Proteomes" id="UP000095606">
    <property type="component" value="Unassembled WGS sequence"/>
</dbReference>
<keyword evidence="5" id="KW-1185">Reference proteome</keyword>
<dbReference type="EMBL" id="CZAE01000023">
    <property type="protein sequence ID" value="CUQ02926.1"/>
    <property type="molecule type" value="Genomic_DNA"/>
</dbReference>
<name>A0A174T1K2_9BACE</name>
<dbReference type="AlphaFoldDB" id="A0A174T1K2"/>
<gene>
    <name evidence="2" type="ORF">ERS852461_04021</name>
    <name evidence="3" type="ORF">NXY30_24685</name>
</gene>
<reference evidence="3" key="2">
    <citation type="submission" date="2022-08" db="EMBL/GenBank/DDBJ databases">
        <title>Genome Sequencing of Bacteroides fragilis Group Isolates with Nanopore Technology.</title>
        <authorList>
            <person name="Tisza M.J."/>
            <person name="Smith D."/>
            <person name="Dekker J.P."/>
        </authorList>
    </citation>
    <scope>NUCLEOTIDE SEQUENCE</scope>
    <source>
        <strain evidence="3">BFG-527</strain>
    </source>
</reference>
<organism evidence="2 4">
    <name type="scientific">Bacteroides faecis</name>
    <dbReference type="NCBI Taxonomy" id="674529"/>
    <lineage>
        <taxon>Bacteria</taxon>
        <taxon>Pseudomonadati</taxon>
        <taxon>Bacteroidota</taxon>
        <taxon>Bacteroidia</taxon>
        <taxon>Bacteroidales</taxon>
        <taxon>Bacteroidaceae</taxon>
        <taxon>Bacteroides</taxon>
    </lineage>
</organism>
<dbReference type="RefSeq" id="WP_055270832.1">
    <property type="nucleotide sequence ID" value="NZ_CAXKYA010000018.1"/>
</dbReference>
<dbReference type="GeneID" id="69591352"/>
<keyword evidence="1" id="KW-0732">Signal</keyword>
<dbReference type="InterPro" id="IPR025905">
    <property type="entry name" value="NVEALA"/>
</dbReference>
<feature type="chain" id="PRO_5042585261" evidence="1">
    <location>
        <begin position="23"/>
        <end position="102"/>
    </location>
</feature>
<evidence type="ECO:0000313" key="2">
    <source>
        <dbReference type="EMBL" id="CUQ02926.1"/>
    </source>
</evidence>
<evidence type="ECO:0000256" key="1">
    <source>
        <dbReference type="SAM" id="SignalP"/>
    </source>
</evidence>
<sequence>MKKLKFVTLAVLVLAAAYYATYTTYNTKHQLTDLVLLNIEALAVDESDYADPIRFKQCYTFTSTTLLPDYPAEYVTTCYGCYTVKSTTHINSLYCAGSQIIY</sequence>
<dbReference type="EMBL" id="CP103141">
    <property type="protein sequence ID" value="UVQ74143.1"/>
    <property type="molecule type" value="Genomic_DNA"/>
</dbReference>
<reference evidence="2 4" key="1">
    <citation type="submission" date="2015-09" db="EMBL/GenBank/DDBJ databases">
        <authorList>
            <consortium name="Pathogen Informatics"/>
        </authorList>
    </citation>
    <scope>NUCLEOTIDE SEQUENCE [LARGE SCALE GENOMIC DNA]</scope>
    <source>
        <strain evidence="2 4">2789STDY5834846</strain>
    </source>
</reference>